<dbReference type="Proteomes" id="UP001219956">
    <property type="component" value="Unassembled WGS sequence"/>
</dbReference>
<dbReference type="Gene3D" id="1.10.260.40">
    <property type="entry name" value="lambda repressor-like DNA-binding domains"/>
    <property type="match status" value="1"/>
</dbReference>
<dbReference type="SMART" id="SM00530">
    <property type="entry name" value="HTH_XRE"/>
    <property type="match status" value="1"/>
</dbReference>
<dbReference type="RefSeq" id="WP_272752125.1">
    <property type="nucleotide sequence ID" value="NZ_JAQQLF010000013.1"/>
</dbReference>
<dbReference type="SUPFAM" id="SSF47413">
    <property type="entry name" value="lambda repressor-like DNA-binding domains"/>
    <property type="match status" value="1"/>
</dbReference>
<gene>
    <name evidence="3" type="ORF">PQU95_11395</name>
</gene>
<protein>
    <submittedName>
        <fullName evidence="3">Helix-turn-helix transcriptional regulator</fullName>
    </submittedName>
</protein>
<name>A0ABT5IZW9_9NEIS</name>
<evidence type="ECO:0000313" key="3">
    <source>
        <dbReference type="EMBL" id="MDC7717815.1"/>
    </source>
</evidence>
<dbReference type="InterPro" id="IPR041413">
    <property type="entry name" value="MLTR_LBD"/>
</dbReference>
<dbReference type="EMBL" id="JAQQLF010000013">
    <property type="protein sequence ID" value="MDC7717815.1"/>
    <property type="molecule type" value="Genomic_DNA"/>
</dbReference>
<reference evidence="3 4" key="1">
    <citation type="submission" date="2023-01" db="EMBL/GenBank/DDBJ databases">
        <title>Novel species of the genus Vogesella isolated from rivers.</title>
        <authorList>
            <person name="Lu H."/>
        </authorList>
    </citation>
    <scope>NUCLEOTIDE SEQUENCE [LARGE SCALE GENOMIC DNA]</scope>
    <source>
        <strain evidence="3 4">DC21W</strain>
    </source>
</reference>
<dbReference type="PROSITE" id="PS50943">
    <property type="entry name" value="HTH_CROC1"/>
    <property type="match status" value="1"/>
</dbReference>
<keyword evidence="4" id="KW-1185">Reference proteome</keyword>
<evidence type="ECO:0000259" key="2">
    <source>
        <dbReference type="PROSITE" id="PS50943"/>
    </source>
</evidence>
<proteinExistence type="predicted"/>
<accession>A0ABT5IZW9</accession>
<feature type="region of interest" description="Disordered" evidence="1">
    <location>
        <begin position="1"/>
        <end position="37"/>
    </location>
</feature>
<feature type="domain" description="HTH cro/C1-type" evidence="2">
    <location>
        <begin position="34"/>
        <end position="88"/>
    </location>
</feature>
<dbReference type="PANTHER" id="PTHR35010:SF2">
    <property type="entry name" value="BLL4672 PROTEIN"/>
    <property type="match status" value="1"/>
</dbReference>
<organism evidence="3 4">
    <name type="scientific">Vogesella aquatica</name>
    <dbReference type="NCBI Taxonomy" id="2984206"/>
    <lineage>
        <taxon>Bacteria</taxon>
        <taxon>Pseudomonadati</taxon>
        <taxon>Pseudomonadota</taxon>
        <taxon>Betaproteobacteria</taxon>
        <taxon>Neisseriales</taxon>
        <taxon>Chromobacteriaceae</taxon>
        <taxon>Vogesella</taxon>
    </lineage>
</organism>
<evidence type="ECO:0000313" key="4">
    <source>
        <dbReference type="Proteomes" id="UP001219956"/>
    </source>
</evidence>
<dbReference type="PANTHER" id="PTHR35010">
    <property type="entry name" value="BLL4672 PROTEIN-RELATED"/>
    <property type="match status" value="1"/>
</dbReference>
<dbReference type="Pfam" id="PF13560">
    <property type="entry name" value="HTH_31"/>
    <property type="match status" value="1"/>
</dbReference>
<dbReference type="Pfam" id="PF17765">
    <property type="entry name" value="MLTR_LBD"/>
    <property type="match status" value="1"/>
</dbReference>
<evidence type="ECO:0000256" key="1">
    <source>
        <dbReference type="SAM" id="MobiDB-lite"/>
    </source>
</evidence>
<dbReference type="InterPro" id="IPR001387">
    <property type="entry name" value="Cro/C1-type_HTH"/>
</dbReference>
<dbReference type="Gene3D" id="3.30.450.180">
    <property type="match status" value="1"/>
</dbReference>
<dbReference type="CDD" id="cd00093">
    <property type="entry name" value="HTH_XRE"/>
    <property type="match status" value="1"/>
</dbReference>
<dbReference type="InterPro" id="IPR010982">
    <property type="entry name" value="Lambda_DNA-bd_dom_sf"/>
</dbReference>
<sequence length="257" mass="28338">MSKPSQPSPLGDFIRSHRERLQPEQAGLPNGSRRRAKGLRREEVAALCGISPTWLTWIEQGRTQSVSAATLAALASTLQLSRAETDYLFNLAGQKNPQHSSAAANPEAEQMLAAATAHISRPAYVLDALWQVPAWNAEAGALFTGWLDQPGSKNLLQFMFCHPLAAQLVDDWPTRARRMVAEFRADTSALQLEAATTLIAGLREASATFDELWRQQDVLGREGGERVFNHAHQGRLSYRQLTLRLAHAPALKLVMLL</sequence>
<comment type="caution">
    <text evidence="3">The sequence shown here is derived from an EMBL/GenBank/DDBJ whole genome shotgun (WGS) entry which is preliminary data.</text>
</comment>